<name>A0A140L890_9FIRM</name>
<keyword evidence="1" id="KW-1133">Transmembrane helix</keyword>
<feature type="transmembrane region" description="Helical" evidence="1">
    <location>
        <begin position="6"/>
        <end position="21"/>
    </location>
</feature>
<comment type="caution">
    <text evidence="2">The sequence shown here is derived from an EMBL/GenBank/DDBJ whole genome shotgun (WGS) entry which is preliminary data.</text>
</comment>
<dbReference type="Proteomes" id="UP000070456">
    <property type="component" value="Unassembled WGS sequence"/>
</dbReference>
<evidence type="ECO:0000256" key="1">
    <source>
        <dbReference type="SAM" id="Phobius"/>
    </source>
</evidence>
<dbReference type="GO" id="GO:0015661">
    <property type="term" value="F:L-lysine efflux transmembrane transporter activity"/>
    <property type="evidence" value="ECO:0007669"/>
    <property type="project" value="InterPro"/>
</dbReference>
<dbReference type="Pfam" id="PF03956">
    <property type="entry name" value="Lys_export"/>
    <property type="match status" value="1"/>
</dbReference>
<dbReference type="EMBL" id="LOEE01000021">
    <property type="protein sequence ID" value="KXG76765.1"/>
    <property type="molecule type" value="Genomic_DNA"/>
</dbReference>
<organism evidence="2 3">
    <name type="scientific">Thermotalea metallivorans</name>
    <dbReference type="NCBI Taxonomy" id="520762"/>
    <lineage>
        <taxon>Bacteria</taxon>
        <taxon>Bacillati</taxon>
        <taxon>Bacillota</taxon>
        <taxon>Clostridia</taxon>
        <taxon>Peptostreptococcales</taxon>
        <taxon>Thermotaleaceae</taxon>
        <taxon>Thermotalea</taxon>
    </lineage>
</organism>
<reference evidence="2 3" key="1">
    <citation type="submission" date="2015-12" db="EMBL/GenBank/DDBJ databases">
        <title>Draft genome sequence of the thermoanaerobe Thermotalea metallivorans, an isolate from the runoff channel of the Great Artesian Basin, Australia.</title>
        <authorList>
            <person name="Patel B.K."/>
        </authorList>
    </citation>
    <scope>NUCLEOTIDE SEQUENCE [LARGE SCALE GENOMIC DNA]</scope>
    <source>
        <strain evidence="2 3">B2-1</strain>
    </source>
</reference>
<feature type="transmembrane region" description="Helical" evidence="1">
    <location>
        <begin position="33"/>
        <end position="51"/>
    </location>
</feature>
<dbReference type="AlphaFoldDB" id="A0A140L890"/>
<feature type="transmembrane region" description="Helical" evidence="1">
    <location>
        <begin position="63"/>
        <end position="84"/>
    </location>
</feature>
<evidence type="ECO:0000313" key="3">
    <source>
        <dbReference type="Proteomes" id="UP000070456"/>
    </source>
</evidence>
<gene>
    <name evidence="2" type="ORF">AN619_07570</name>
</gene>
<evidence type="ECO:0000313" key="2">
    <source>
        <dbReference type="EMBL" id="KXG76765.1"/>
    </source>
</evidence>
<keyword evidence="3" id="KW-1185">Reference proteome</keyword>
<dbReference type="RefSeq" id="WP_068555141.1">
    <property type="nucleotide sequence ID" value="NZ_LOEE01000021.1"/>
</dbReference>
<keyword evidence="1" id="KW-0812">Transmembrane</keyword>
<keyword evidence="1" id="KW-0472">Membrane</keyword>
<accession>A0A140L890</accession>
<dbReference type="STRING" id="520762.AN619_07570"/>
<evidence type="ECO:0008006" key="4">
    <source>
        <dbReference type="Google" id="ProtNLM"/>
    </source>
</evidence>
<dbReference type="InterPro" id="IPR005642">
    <property type="entry name" value="LysO"/>
</dbReference>
<sequence length="100" mass="11462">MRILLYIFIISIGIIIGYKDILTEKWMRSISKIQMLCLLFLLFVMGLNIGVNRNIVNIFMKLGYQALVLSTFSIIFSIIGVKLVSKRLGNIKRGERGHDN</sequence>
<proteinExistence type="predicted"/>
<protein>
    <recommendedName>
        <fullName evidence="4">DUF340 domain-containing protein</fullName>
    </recommendedName>
</protein>